<dbReference type="EMBL" id="WIXE01012919">
    <property type="protein sequence ID" value="KAK5975543.1"/>
    <property type="molecule type" value="Genomic_DNA"/>
</dbReference>
<feature type="non-terminal residue" evidence="1">
    <location>
        <position position="1"/>
    </location>
</feature>
<proteinExistence type="predicted"/>
<evidence type="ECO:0000313" key="1">
    <source>
        <dbReference type="EMBL" id="KAK5975543.1"/>
    </source>
</evidence>
<reference evidence="1 2" key="1">
    <citation type="submission" date="2019-10" db="EMBL/GenBank/DDBJ databases">
        <title>Assembly and Annotation for the nematode Trichostrongylus colubriformis.</title>
        <authorList>
            <person name="Martin J."/>
        </authorList>
    </citation>
    <scope>NUCLEOTIDE SEQUENCE [LARGE SCALE GENOMIC DNA]</scope>
    <source>
        <strain evidence="1">G859</strain>
        <tissue evidence="1">Whole worm</tissue>
    </source>
</reference>
<organism evidence="1 2">
    <name type="scientific">Trichostrongylus colubriformis</name>
    <name type="common">Black scour worm</name>
    <dbReference type="NCBI Taxonomy" id="6319"/>
    <lineage>
        <taxon>Eukaryota</taxon>
        <taxon>Metazoa</taxon>
        <taxon>Ecdysozoa</taxon>
        <taxon>Nematoda</taxon>
        <taxon>Chromadorea</taxon>
        <taxon>Rhabditida</taxon>
        <taxon>Rhabditina</taxon>
        <taxon>Rhabditomorpha</taxon>
        <taxon>Strongyloidea</taxon>
        <taxon>Trichostrongylidae</taxon>
        <taxon>Trichostrongylus</taxon>
    </lineage>
</organism>
<name>A0AAN8ILY3_TRICO</name>
<keyword evidence="2" id="KW-1185">Reference proteome</keyword>
<evidence type="ECO:0000313" key="2">
    <source>
        <dbReference type="Proteomes" id="UP001331761"/>
    </source>
</evidence>
<protein>
    <submittedName>
        <fullName evidence="1">Uncharacterized protein</fullName>
    </submittedName>
</protein>
<gene>
    <name evidence="1" type="ORF">GCK32_013381</name>
</gene>
<comment type="caution">
    <text evidence="1">The sequence shown here is derived from an EMBL/GenBank/DDBJ whole genome shotgun (WGS) entry which is preliminary data.</text>
</comment>
<accession>A0AAN8ILY3</accession>
<dbReference type="Proteomes" id="UP001331761">
    <property type="component" value="Unassembled WGS sequence"/>
</dbReference>
<dbReference type="AlphaFoldDB" id="A0AAN8ILY3"/>
<sequence>NYFQIYQYQIDVEVLIKKTIKGKSKIIRKRITNRALIRQYFWKCVRQYRDVFGSHFQIVFDDFENAFTRERWKFRDEETFKMGGNTRNETIYVTATEGKLFHFDIASQDVTQRSLSTLLANTIFTQRARYAPADDEIDEREFVEKWLLCRSSIYFITREQQLLSNPELCGPVIAPGVRAWLGAYSSVKTLENSNYALAFGLVNSLFYELDMDLITFYYNVVKQVGLHRGDQQSFEEVLKRSKKLAMNSSQRKDLQSHLKGVRVKTNEAILQRDDRFVLVERHGVFEDVLNYSPSTYQMPDGKLMVEVYHHLGRRLQQALLL</sequence>